<protein>
    <recommendedName>
        <fullName evidence="1">CheW-like domain-containing protein</fullName>
    </recommendedName>
</protein>
<organism evidence="2 3">
    <name type="scientific">Xanthomonas theicola</name>
    <dbReference type="NCBI Taxonomy" id="56464"/>
    <lineage>
        <taxon>Bacteria</taxon>
        <taxon>Pseudomonadati</taxon>
        <taxon>Pseudomonadota</taxon>
        <taxon>Gammaproteobacteria</taxon>
        <taxon>Lysobacterales</taxon>
        <taxon>Lysobacteraceae</taxon>
        <taxon>Xanthomonas</taxon>
    </lineage>
</organism>
<proteinExistence type="predicted"/>
<feature type="domain" description="CheW-like" evidence="1">
    <location>
        <begin position="21"/>
        <end position="165"/>
    </location>
</feature>
<evidence type="ECO:0000259" key="1">
    <source>
        <dbReference type="PROSITE" id="PS50851"/>
    </source>
</evidence>
<comment type="caution">
    <text evidence="2">The sequence shown here is derived from an EMBL/GenBank/DDBJ whole genome shotgun (WGS) entry which is preliminary data.</text>
</comment>
<dbReference type="InterPro" id="IPR039315">
    <property type="entry name" value="CheW"/>
</dbReference>
<dbReference type="SMART" id="SM00260">
    <property type="entry name" value="CheW"/>
    <property type="match status" value="1"/>
</dbReference>
<dbReference type="Pfam" id="PF01584">
    <property type="entry name" value="CheW"/>
    <property type="match status" value="1"/>
</dbReference>
<dbReference type="RefSeq" id="WP_128421617.1">
    <property type="nucleotide sequence ID" value="NZ_CP049017.1"/>
</dbReference>
<dbReference type="OrthoDB" id="9790406at2"/>
<keyword evidence="3" id="KW-1185">Reference proteome</keyword>
<dbReference type="PANTHER" id="PTHR22617:SF41">
    <property type="entry name" value="CHEMOTAXIS SIGNAL TRANSDUCTION SYSTEM ADAPTOR PROTEIN CHEW"/>
    <property type="match status" value="1"/>
</dbReference>
<gene>
    <name evidence="2" type="ORF">XthCFBP4691_17765</name>
</gene>
<evidence type="ECO:0000313" key="2">
    <source>
        <dbReference type="EMBL" id="PPT81964.1"/>
    </source>
</evidence>
<dbReference type="EMBL" id="MIGX01000134">
    <property type="protein sequence ID" value="PPT81964.1"/>
    <property type="molecule type" value="Genomic_DNA"/>
</dbReference>
<sequence length="174" mass="18297">MHAYPGNAAALPLKTDAASVPAQFLTFQLERELFGLNIVGIHEVIAYRAPTPVPTLPACVRGVINLRGAVVPVVDLQRRLGRTPSQVTPRSCIVIAAAQDAGTTQAFGLLVDAVSEVLDIPEQQIETAPSFGTGIGHELLQGVAKLEGRLVILLDRERMLCMDAAAAAALQAAA</sequence>
<dbReference type="InterPro" id="IPR002545">
    <property type="entry name" value="CheW-lke_dom"/>
</dbReference>
<dbReference type="InterPro" id="IPR036061">
    <property type="entry name" value="CheW-like_dom_sf"/>
</dbReference>
<evidence type="ECO:0000313" key="3">
    <source>
        <dbReference type="Proteomes" id="UP000239898"/>
    </source>
</evidence>
<name>A0A2S6ZB43_9XANT</name>
<reference evidence="2 3" key="1">
    <citation type="submission" date="2016-08" db="EMBL/GenBank/DDBJ databases">
        <title>Evolution of the type three secretion system and type three effector repertoires in Xanthomonas.</title>
        <authorList>
            <person name="Merda D."/>
            <person name="Briand M."/>
            <person name="Bosis E."/>
            <person name="Rousseau C."/>
            <person name="Portier P."/>
            <person name="Jacques M.-A."/>
            <person name="Fischer-Le Saux M."/>
        </authorList>
    </citation>
    <scope>NUCLEOTIDE SEQUENCE [LARGE SCALE GENOMIC DNA]</scope>
    <source>
        <strain evidence="2 3">CFBP 4691</strain>
    </source>
</reference>
<dbReference type="Gene3D" id="2.30.30.40">
    <property type="entry name" value="SH3 Domains"/>
    <property type="match status" value="1"/>
</dbReference>
<accession>A0A2S6ZB43</accession>
<dbReference type="GO" id="GO:0007165">
    <property type="term" value="P:signal transduction"/>
    <property type="evidence" value="ECO:0007669"/>
    <property type="project" value="InterPro"/>
</dbReference>
<dbReference type="PANTHER" id="PTHR22617">
    <property type="entry name" value="CHEMOTAXIS SENSOR HISTIDINE KINASE-RELATED"/>
    <property type="match status" value="1"/>
</dbReference>
<dbReference type="GO" id="GO:0006935">
    <property type="term" value="P:chemotaxis"/>
    <property type="evidence" value="ECO:0007669"/>
    <property type="project" value="InterPro"/>
</dbReference>
<dbReference type="PROSITE" id="PS50851">
    <property type="entry name" value="CHEW"/>
    <property type="match status" value="1"/>
</dbReference>
<dbReference type="GO" id="GO:0005829">
    <property type="term" value="C:cytosol"/>
    <property type="evidence" value="ECO:0007669"/>
    <property type="project" value="TreeGrafter"/>
</dbReference>
<dbReference type="Gene3D" id="2.40.50.180">
    <property type="entry name" value="CheA-289, Domain 4"/>
    <property type="match status" value="1"/>
</dbReference>
<dbReference type="Proteomes" id="UP000239898">
    <property type="component" value="Unassembled WGS sequence"/>
</dbReference>
<dbReference type="SUPFAM" id="SSF50341">
    <property type="entry name" value="CheW-like"/>
    <property type="match status" value="1"/>
</dbReference>
<dbReference type="AlphaFoldDB" id="A0A2S6ZB43"/>